<dbReference type="NCBIfam" id="NF010623">
    <property type="entry name" value="PRK14016.1"/>
    <property type="match status" value="1"/>
</dbReference>
<evidence type="ECO:0000256" key="2">
    <source>
        <dbReference type="ARBA" id="ARBA00004752"/>
    </source>
</evidence>
<dbReference type="InterPro" id="IPR004101">
    <property type="entry name" value="Mur_ligase_C"/>
</dbReference>
<dbReference type="InterPro" id="IPR013651">
    <property type="entry name" value="ATP-grasp_RimK-type"/>
</dbReference>
<evidence type="ECO:0000313" key="17">
    <source>
        <dbReference type="Proteomes" id="UP000190625"/>
    </source>
</evidence>
<keyword evidence="10 14" id="KW-0067">ATP-binding</keyword>
<dbReference type="Gene3D" id="3.30.470.20">
    <property type="entry name" value="ATP-grasp fold, B domain"/>
    <property type="match status" value="2"/>
</dbReference>
<dbReference type="GO" id="GO:0046872">
    <property type="term" value="F:metal ion binding"/>
    <property type="evidence" value="ECO:0007669"/>
    <property type="project" value="InterPro"/>
</dbReference>
<dbReference type="SUPFAM" id="SSF56059">
    <property type="entry name" value="Glutathione synthetase ATP-binding domain-like"/>
    <property type="match status" value="1"/>
</dbReference>
<evidence type="ECO:0000256" key="8">
    <source>
        <dbReference type="ARBA" id="ARBA00022598"/>
    </source>
</evidence>
<dbReference type="EC" id="6.3.2.29" evidence="6"/>
<dbReference type="PROSITE" id="PS50975">
    <property type="entry name" value="ATP_GRASP"/>
    <property type="match status" value="1"/>
</dbReference>
<evidence type="ECO:0000313" key="16">
    <source>
        <dbReference type="EMBL" id="SJZ74610.1"/>
    </source>
</evidence>
<dbReference type="Proteomes" id="UP000190625">
    <property type="component" value="Unassembled WGS sequence"/>
</dbReference>
<dbReference type="InterPro" id="IPR011810">
    <property type="entry name" value="Cya_phycin_syn"/>
</dbReference>
<evidence type="ECO:0000256" key="1">
    <source>
        <dbReference type="ARBA" id="ARBA00003184"/>
    </source>
</evidence>
<evidence type="ECO:0000256" key="4">
    <source>
        <dbReference type="ARBA" id="ARBA00011738"/>
    </source>
</evidence>
<comment type="similarity">
    <text evidence="3">In the C-terminal section; belongs to the MurCDEF family.</text>
</comment>
<dbReference type="SUPFAM" id="SSF53244">
    <property type="entry name" value="MurD-like peptide ligases, peptide-binding domain"/>
    <property type="match status" value="1"/>
</dbReference>
<dbReference type="GO" id="GO:0071160">
    <property type="term" value="F:cyanophycin synthetase activity (L-aspartate-adding)"/>
    <property type="evidence" value="ECO:0007669"/>
    <property type="project" value="UniProtKB-EC"/>
</dbReference>
<evidence type="ECO:0000256" key="7">
    <source>
        <dbReference type="ARBA" id="ARBA00022036"/>
    </source>
</evidence>
<evidence type="ECO:0000256" key="11">
    <source>
        <dbReference type="ARBA" id="ARBA00031353"/>
    </source>
</evidence>
<comment type="catalytic activity">
    <reaction evidence="13">
        <text>[L-4-(L-arginin-2-N-yl)aspartate](n) + L-aspartate + ATP = [L-4-(L-arginin-2-N-yl)aspartate](n)-L-aspartate + ADP + phosphate + H(+)</text>
        <dbReference type="Rhea" id="RHEA:13277"/>
        <dbReference type="Rhea" id="RHEA-COMP:13728"/>
        <dbReference type="Rhea" id="RHEA-COMP:13733"/>
        <dbReference type="ChEBI" id="CHEBI:15378"/>
        <dbReference type="ChEBI" id="CHEBI:29991"/>
        <dbReference type="ChEBI" id="CHEBI:30616"/>
        <dbReference type="ChEBI" id="CHEBI:43474"/>
        <dbReference type="ChEBI" id="CHEBI:137986"/>
        <dbReference type="ChEBI" id="CHEBI:137990"/>
        <dbReference type="ChEBI" id="CHEBI:456216"/>
        <dbReference type="EC" id="6.3.2.29"/>
    </reaction>
</comment>
<evidence type="ECO:0000256" key="6">
    <source>
        <dbReference type="ARBA" id="ARBA00013005"/>
    </source>
</evidence>
<keyword evidence="8" id="KW-0436">Ligase</keyword>
<dbReference type="InterPro" id="IPR036615">
    <property type="entry name" value="Mur_ligase_C_dom_sf"/>
</dbReference>
<proteinExistence type="inferred from homology"/>
<dbReference type="OrthoDB" id="9803907at2"/>
<evidence type="ECO:0000256" key="14">
    <source>
        <dbReference type="PROSITE-ProRule" id="PRU00409"/>
    </source>
</evidence>
<feature type="domain" description="ATP-grasp" evidence="15">
    <location>
        <begin position="220"/>
        <end position="473"/>
    </location>
</feature>
<comment type="pathway">
    <text evidence="2">Cell wall biogenesis; peptidoglycan biosynthesis.</text>
</comment>
<organism evidence="16 17">
    <name type="scientific">Selenihalanaerobacter shriftii</name>
    <dbReference type="NCBI Taxonomy" id="142842"/>
    <lineage>
        <taxon>Bacteria</taxon>
        <taxon>Bacillati</taxon>
        <taxon>Bacillota</taxon>
        <taxon>Clostridia</taxon>
        <taxon>Halanaerobiales</taxon>
        <taxon>Halobacteroidaceae</taxon>
        <taxon>Selenihalanaerobacter</taxon>
    </lineage>
</organism>
<dbReference type="Gene3D" id="3.90.190.20">
    <property type="entry name" value="Mur ligase, C-terminal domain"/>
    <property type="match status" value="1"/>
</dbReference>
<dbReference type="SUPFAM" id="SSF53623">
    <property type="entry name" value="MurD-like peptide ligases, catalytic domain"/>
    <property type="match status" value="1"/>
</dbReference>
<dbReference type="AlphaFoldDB" id="A0A1T4N5H7"/>
<dbReference type="GO" id="GO:0004363">
    <property type="term" value="F:glutathione synthase activity"/>
    <property type="evidence" value="ECO:0007669"/>
    <property type="project" value="InterPro"/>
</dbReference>
<dbReference type="PANTHER" id="PTHR23135">
    <property type="entry name" value="MUR LIGASE FAMILY MEMBER"/>
    <property type="match status" value="1"/>
</dbReference>
<evidence type="ECO:0000256" key="9">
    <source>
        <dbReference type="ARBA" id="ARBA00022741"/>
    </source>
</evidence>
<dbReference type="STRING" id="142842.SAMN02745118_01706"/>
<evidence type="ECO:0000256" key="10">
    <source>
        <dbReference type="ARBA" id="ARBA00022840"/>
    </source>
</evidence>
<comment type="function">
    <text evidence="1">Catalyzes the ATP-dependent polymerization of arginine and aspartate to multi-L-arginyl-poly-L-aspartic acid (cyanophycin; a water-insoluble reserve polymer).</text>
</comment>
<evidence type="ECO:0000259" key="15">
    <source>
        <dbReference type="PROSITE" id="PS50975"/>
    </source>
</evidence>
<dbReference type="Gene3D" id="3.40.1190.10">
    <property type="entry name" value="Mur-like, catalytic domain"/>
    <property type="match status" value="1"/>
</dbReference>
<dbReference type="PANTHER" id="PTHR23135:SF18">
    <property type="entry name" value="CYANOPHYCIN SYNTHETASE"/>
    <property type="match status" value="1"/>
</dbReference>
<dbReference type="GO" id="GO:0071161">
    <property type="term" value="F:cyanophycin synthetase activity (L-arginine-adding)"/>
    <property type="evidence" value="ECO:0007669"/>
    <property type="project" value="UniProtKB-EC"/>
</dbReference>
<dbReference type="Pfam" id="PF08245">
    <property type="entry name" value="Mur_ligase_M"/>
    <property type="match status" value="1"/>
</dbReference>
<sequence length="880" mass="96375">MRLIEISKLIGPNIYTYYPAIRVKLDLEDLDKVESKEVERFNSKLITLIPTLKEHYCALGQPGGFLIRLKEGTYFGHVVEHVAIELLNLIGHKVNYGCTRESEVSGIYNIIYEYQSYAPAILAGKEAYKIVKSIINGQEVSMEEIIEGLNKEDVKASLGPSTQAIVDAAHKRNIPTIRLGKRNSLVQLGYGIEQKRIQATISQITSCVGVDIACNKNLAKELLKDMGVPVAKGDMATTEKEALEIARNLEGKIVTKPYNSNQGKGISLNIKTDYDVMNGFKLAQSYSQEVMVEKMISGNDYRVLVINGEVVAVAQRIPAHIVGDGEATILELIQEVNKDPLRGEGHSSPLTRIRVDEAVLFLLAKQDYHLDSVISRGEQVFLRETGNLSTGGTAIDKTDEIHPVNKQLAIRAAKVIGLDIAGIDLITPDISQPLNNGRGAIIEVNAAPGIRMHHYPTIGKSHDVAGAIVDMLFPAGNSGRIPIISITGTNGKTTVTRLVSLILQQADYQVGMTTTDGIYINQKRLLKGDTTGPISAQFVLKDSDVEVAVLETARGGILRAGLGYDESDIGVITNISSDHLGQGGVEDLEDLADVKSLVIERVNDEGTAILNADDQEVVKLSSRSNVQNIIYISSQENNFILRKHLAQGGTGIYVKDNRIIINHNQKEIEVEDIREIPATYKGIAKHMVENILFATAIAFDFGIDVKLIKNVLNNFGGNHQQNLGRLNIVEIAGVKVILDYGHNLAGYQATLEVARELEAEKVIGVIGVPGDRKDESILEIGKISGEYLQKVIIKEDQDLRGRKEGEVAELLASGVNNAEDKLEIEIVLSEIEAVKQALNEIEPGQLLIIFYEKDPAGLLDLIQTELKLKEKKLAEILVTE</sequence>
<evidence type="ECO:0000256" key="3">
    <source>
        <dbReference type="ARBA" id="ARBA00009060"/>
    </source>
</evidence>
<dbReference type="RefSeq" id="WP_078810170.1">
    <property type="nucleotide sequence ID" value="NZ_FUWM01000013.1"/>
</dbReference>
<gene>
    <name evidence="16" type="ORF">SAMN02745118_01706</name>
</gene>
<accession>A0A1T4N5H7</accession>
<protein>
    <recommendedName>
        <fullName evidence="7">Cyanophycin synthetase</fullName>
        <ecNumber evidence="6">6.3.2.29</ecNumber>
        <ecNumber evidence="5">6.3.2.30</ecNumber>
    </recommendedName>
    <alternativeName>
        <fullName evidence="11">Cyanophycin synthase</fullName>
    </alternativeName>
</protein>
<dbReference type="NCBIfam" id="TIGR02068">
    <property type="entry name" value="cya_phycin_syn"/>
    <property type="match status" value="1"/>
</dbReference>
<dbReference type="Pfam" id="PF02875">
    <property type="entry name" value="Mur_ligase_C"/>
    <property type="match status" value="1"/>
</dbReference>
<comment type="catalytic activity">
    <reaction evidence="12">
        <text>[L-4-(L-arginin-2-N-yl)aspartate](n)-L-aspartate + L-arginine + ATP = [L-4-(L-arginin-2-N-yl)aspartate](n+1) + ADP + phosphate + H(+)</text>
        <dbReference type="Rhea" id="RHEA:23888"/>
        <dbReference type="Rhea" id="RHEA-COMP:13732"/>
        <dbReference type="Rhea" id="RHEA-COMP:13733"/>
        <dbReference type="ChEBI" id="CHEBI:15378"/>
        <dbReference type="ChEBI" id="CHEBI:30616"/>
        <dbReference type="ChEBI" id="CHEBI:32682"/>
        <dbReference type="ChEBI" id="CHEBI:43474"/>
        <dbReference type="ChEBI" id="CHEBI:137986"/>
        <dbReference type="ChEBI" id="CHEBI:137990"/>
        <dbReference type="ChEBI" id="CHEBI:456216"/>
        <dbReference type="EC" id="6.3.2.30"/>
    </reaction>
</comment>
<dbReference type="InterPro" id="IPR036565">
    <property type="entry name" value="Mur-like_cat_sf"/>
</dbReference>
<name>A0A1T4N5H7_9FIRM</name>
<dbReference type="InterPro" id="IPR013221">
    <property type="entry name" value="Mur_ligase_cen"/>
</dbReference>
<reference evidence="17" key="1">
    <citation type="submission" date="2017-02" db="EMBL/GenBank/DDBJ databases">
        <authorList>
            <person name="Varghese N."/>
            <person name="Submissions S."/>
        </authorList>
    </citation>
    <scope>NUCLEOTIDE SEQUENCE [LARGE SCALE GENOMIC DNA]</scope>
    <source>
        <strain evidence="17">ATCC BAA-73</strain>
    </source>
</reference>
<dbReference type="EC" id="6.3.2.30" evidence="5"/>
<dbReference type="GO" id="GO:0005524">
    <property type="term" value="F:ATP binding"/>
    <property type="evidence" value="ECO:0007669"/>
    <property type="project" value="UniProtKB-UniRule"/>
</dbReference>
<dbReference type="Pfam" id="PF08443">
    <property type="entry name" value="RimK"/>
    <property type="match status" value="1"/>
</dbReference>
<dbReference type="InterPro" id="IPR044019">
    <property type="entry name" value="Cyanophycin_syn_N"/>
</dbReference>
<dbReference type="Pfam" id="PF18921">
    <property type="entry name" value="Cyanophycin_syn"/>
    <property type="match status" value="1"/>
</dbReference>
<keyword evidence="9 14" id="KW-0547">Nucleotide-binding</keyword>
<evidence type="ECO:0000256" key="12">
    <source>
        <dbReference type="ARBA" id="ARBA00048094"/>
    </source>
</evidence>
<keyword evidence="17" id="KW-1185">Reference proteome</keyword>
<evidence type="ECO:0000256" key="5">
    <source>
        <dbReference type="ARBA" id="ARBA00012968"/>
    </source>
</evidence>
<dbReference type="InterPro" id="IPR011761">
    <property type="entry name" value="ATP-grasp"/>
</dbReference>
<evidence type="ECO:0000256" key="13">
    <source>
        <dbReference type="ARBA" id="ARBA00048425"/>
    </source>
</evidence>
<comment type="subunit">
    <text evidence="4">Homodimer.</text>
</comment>
<dbReference type="EMBL" id="FUWM01000013">
    <property type="protein sequence ID" value="SJZ74610.1"/>
    <property type="molecule type" value="Genomic_DNA"/>
</dbReference>